<organism evidence="4 5">
    <name type="scientific">Listeria farberi</name>
    <dbReference type="NCBI Taxonomy" id="2713500"/>
    <lineage>
        <taxon>Bacteria</taxon>
        <taxon>Bacillati</taxon>
        <taxon>Bacillota</taxon>
        <taxon>Bacilli</taxon>
        <taxon>Bacillales</taxon>
        <taxon>Listeriaceae</taxon>
        <taxon>Listeria</taxon>
    </lineage>
</organism>
<keyword evidence="2" id="KW-1133">Transmembrane helix</keyword>
<feature type="transmembrane region" description="Helical" evidence="2">
    <location>
        <begin position="114"/>
        <end position="136"/>
    </location>
</feature>
<evidence type="ECO:0000256" key="2">
    <source>
        <dbReference type="SAM" id="Phobius"/>
    </source>
</evidence>
<gene>
    <name evidence="4" type="ORF">HCB47_14540</name>
</gene>
<comment type="caution">
    <text evidence="4">The sequence shown here is derived from an EMBL/GenBank/DDBJ whole genome shotgun (WGS) entry which is preliminary data.</text>
</comment>
<sequence>MNFIRKRKVSITVLVLLTIAVFFSDILYVHAETMSAYMKGIVPENNEEIVSFYNSFDSVITQTGFWAFVGRSLSWWIIDLLVLLVDTLSEVFSDIATLFHFYDSEAVTNLLDSLTVLQVALTTIVLLGLGVSVALYGKKANLGEAITNLFFVMLILLFLPLGMDKAMSVVTSYINEGENTQSPSGQQQVGESSSGFDPGNDIILANISDIYAFAMDDFNHSNLEKKHYIDDYKTVNPIEVVDMEIIKSYSPNKGAFLEKRIDYLPQVDGTLKEIAVDRMEIGGILEPLSPMIGDTTYRYTYNFWTIALTLIVTALVLVLSSFKAAGIMIDIAFNYIFASILGFLDYRTMSRFKRVIESIFSSIAVIMIIPVMLTLYTLFNAYVVSQDISLVAQLICLAAAGYYVINGPEQVTRVLGIDAGVKNGWNLIGGAIGIKKGAEAAAGFIGNAAEKGAGIGGFIAGYTANSTDDDGDTKGSSLYEDEKNNNPDEDNSENGPGSDENTEENSGLYQDDESENNVTQDNDVEAENEESVDTNVEEGSLYNEDEVSQGESGQEEKQTEEAGLHDTPTSPESMAPNGTDSNDPNEQSESMPTNDTAKEQGRSLHEADSMPDNAPPSRDKQGGKSPNDSLNSDYQPDSNSASTNNNNNQQSLQNSMQKLAKENRFSKAARSGYAVGAGTAKQRNQNRKKKQLTRSQRKQNASKSIEDD</sequence>
<dbReference type="EMBL" id="JAARZO010000007">
    <property type="protein sequence ID" value="MBC2288833.1"/>
    <property type="molecule type" value="Genomic_DNA"/>
</dbReference>
<dbReference type="NCBIfam" id="NF045890">
    <property type="entry name" value="conj_pls20_p028"/>
    <property type="match status" value="1"/>
</dbReference>
<dbReference type="InterPro" id="IPR058066">
    <property type="entry name" value="pXO2-14_N"/>
</dbReference>
<feature type="domain" description="DUF8208" evidence="3">
    <location>
        <begin position="64"/>
        <end position="431"/>
    </location>
</feature>
<feature type="compositionally biased region" description="Polar residues" evidence="1">
    <location>
        <begin position="624"/>
        <end position="637"/>
    </location>
</feature>
<feature type="compositionally biased region" description="Basic and acidic residues" evidence="1">
    <location>
        <begin position="554"/>
        <end position="564"/>
    </location>
</feature>
<proteinExistence type="predicted"/>
<evidence type="ECO:0000313" key="5">
    <source>
        <dbReference type="Proteomes" id="UP000558070"/>
    </source>
</evidence>
<accession>A0A7X0ZKF5</accession>
<protein>
    <recommendedName>
        <fullName evidence="3">DUF8208 domain-containing protein</fullName>
    </recommendedName>
</protein>
<dbReference type="Proteomes" id="UP000558070">
    <property type="component" value="Unassembled WGS sequence"/>
</dbReference>
<feature type="transmembrane region" description="Helical" evidence="2">
    <location>
        <begin position="325"/>
        <end position="346"/>
    </location>
</feature>
<dbReference type="RefSeq" id="WP_185608237.1">
    <property type="nucleotide sequence ID" value="NZ_JAARZO010000007.1"/>
</dbReference>
<name>A0A7X0ZKF5_9LIST</name>
<dbReference type="AlphaFoldDB" id="A0A7X0ZKF5"/>
<feature type="region of interest" description="Disordered" evidence="1">
    <location>
        <begin position="464"/>
        <end position="708"/>
    </location>
</feature>
<evidence type="ECO:0000259" key="3">
    <source>
        <dbReference type="Pfam" id="PF26635"/>
    </source>
</evidence>
<keyword evidence="2" id="KW-0812">Transmembrane</keyword>
<feature type="transmembrane region" description="Helical" evidence="2">
    <location>
        <begin position="75"/>
        <end position="102"/>
    </location>
</feature>
<feature type="compositionally biased region" description="Basic and acidic residues" evidence="1">
    <location>
        <begin position="596"/>
        <end position="608"/>
    </location>
</feature>
<feature type="compositionally biased region" description="Basic residues" evidence="1">
    <location>
        <begin position="684"/>
        <end position="697"/>
    </location>
</feature>
<dbReference type="InterPro" id="IPR058521">
    <property type="entry name" value="DUF8208"/>
</dbReference>
<evidence type="ECO:0000313" key="4">
    <source>
        <dbReference type="EMBL" id="MBC2288833.1"/>
    </source>
</evidence>
<feature type="transmembrane region" description="Helical" evidence="2">
    <location>
        <begin position="388"/>
        <end position="405"/>
    </location>
</feature>
<reference evidence="4 5" key="1">
    <citation type="submission" date="2020-03" db="EMBL/GenBank/DDBJ databases">
        <title>Soil Listeria distribution.</title>
        <authorList>
            <person name="Liao J."/>
            <person name="Wiedmann M."/>
        </authorList>
    </citation>
    <scope>NUCLEOTIDE SEQUENCE [LARGE SCALE GENOMIC DNA]</scope>
    <source>
        <strain evidence="4 5">FSL L7-0072</strain>
    </source>
</reference>
<feature type="compositionally biased region" description="Acidic residues" evidence="1">
    <location>
        <begin position="522"/>
        <end position="536"/>
    </location>
</feature>
<feature type="transmembrane region" description="Helical" evidence="2">
    <location>
        <begin position="301"/>
        <end position="319"/>
    </location>
</feature>
<feature type="compositionally biased region" description="Polar residues" evidence="1">
    <location>
        <begin position="698"/>
        <end position="708"/>
    </location>
</feature>
<dbReference type="Pfam" id="PF26635">
    <property type="entry name" value="DUF8208"/>
    <property type="match status" value="1"/>
</dbReference>
<feature type="transmembrane region" description="Helical" evidence="2">
    <location>
        <begin position="358"/>
        <end position="382"/>
    </location>
</feature>
<evidence type="ECO:0000256" key="1">
    <source>
        <dbReference type="SAM" id="MobiDB-lite"/>
    </source>
</evidence>
<feature type="compositionally biased region" description="Polar residues" evidence="1">
    <location>
        <begin position="567"/>
        <end position="595"/>
    </location>
</feature>
<keyword evidence="2" id="KW-0472">Membrane</keyword>
<feature type="transmembrane region" description="Helical" evidence="2">
    <location>
        <begin position="142"/>
        <end position="161"/>
    </location>
</feature>
<feature type="compositionally biased region" description="Low complexity" evidence="1">
    <location>
        <begin position="638"/>
        <end position="657"/>
    </location>
</feature>